<proteinExistence type="predicted"/>
<evidence type="ECO:0000313" key="1">
    <source>
        <dbReference type="EMBL" id="RHK45690.1"/>
    </source>
</evidence>
<evidence type="ECO:0000313" key="2">
    <source>
        <dbReference type="Proteomes" id="UP000286598"/>
    </source>
</evidence>
<reference evidence="1 2" key="1">
    <citation type="submission" date="2018-08" db="EMBL/GenBank/DDBJ databases">
        <title>A genome reference for cultivated species of the human gut microbiota.</title>
        <authorList>
            <person name="Zou Y."/>
            <person name="Xue W."/>
            <person name="Luo G."/>
        </authorList>
    </citation>
    <scope>NUCLEOTIDE SEQUENCE [LARGE SCALE GENOMIC DNA]</scope>
    <source>
        <strain evidence="1 2">AF42-9</strain>
    </source>
</reference>
<dbReference type="AlphaFoldDB" id="A0A3R6J6U9"/>
<keyword evidence="2" id="KW-1185">Reference proteome</keyword>
<dbReference type="Proteomes" id="UP000286598">
    <property type="component" value="Unassembled WGS sequence"/>
</dbReference>
<dbReference type="EMBL" id="QRNO01000143">
    <property type="protein sequence ID" value="RHK45690.1"/>
    <property type="molecule type" value="Genomic_DNA"/>
</dbReference>
<name>A0A3R6J6U9_9BACT</name>
<protein>
    <submittedName>
        <fullName evidence="1">Uncharacterized protein</fullName>
    </submittedName>
</protein>
<accession>A0A3R6J6U9</accession>
<sequence length="94" mass="11311">MCLLSEFIVIKFKLKPVFLLIITNRIKFTKEFKCLFCIRISRIKEIYKTSSRIYFTCIPSWNIEKTSILMLTFLEIFKFTLIPQHYNLTLFISS</sequence>
<comment type="caution">
    <text evidence="1">The sequence shown here is derived from an EMBL/GenBank/DDBJ whole genome shotgun (WGS) entry which is preliminary data.</text>
</comment>
<organism evidence="1 2">
    <name type="scientific">Leyella stercorea</name>
    <dbReference type="NCBI Taxonomy" id="363265"/>
    <lineage>
        <taxon>Bacteria</taxon>
        <taxon>Pseudomonadati</taxon>
        <taxon>Bacteroidota</taxon>
        <taxon>Bacteroidia</taxon>
        <taxon>Bacteroidales</taxon>
        <taxon>Prevotellaceae</taxon>
        <taxon>Leyella</taxon>
    </lineage>
</organism>
<gene>
    <name evidence="1" type="ORF">DW060_13550</name>
</gene>